<feature type="region of interest" description="Disordered" evidence="1">
    <location>
        <begin position="1"/>
        <end position="26"/>
    </location>
</feature>
<evidence type="ECO:0000313" key="3">
    <source>
        <dbReference type="Proteomes" id="UP001159405"/>
    </source>
</evidence>
<feature type="non-terminal residue" evidence="2">
    <location>
        <position position="128"/>
    </location>
</feature>
<keyword evidence="3" id="KW-1185">Reference proteome</keyword>
<feature type="non-terminal residue" evidence="2">
    <location>
        <position position="1"/>
    </location>
</feature>
<dbReference type="Proteomes" id="UP001159405">
    <property type="component" value="Unassembled WGS sequence"/>
</dbReference>
<name>A0ABN8SE09_9CNID</name>
<accession>A0ABN8SE09</accession>
<proteinExistence type="predicted"/>
<dbReference type="EMBL" id="CALNXK010000582">
    <property type="protein sequence ID" value="CAH3187983.1"/>
    <property type="molecule type" value="Genomic_DNA"/>
</dbReference>
<sequence length="128" mass="13743">SLSSSPATSPSNSSCSPSSSVTVDTKTAFVPQPSEPLFIHDLRICAANDCSRGQLATLNLPPVIQIPDDDIELVSYRVMDAATGETSDDEDFDTAVKFGVLGVFDSRALDIWMKASKASSIKFRVQEE</sequence>
<gene>
    <name evidence="2" type="ORF">PLOB_00038822</name>
</gene>
<feature type="compositionally biased region" description="Low complexity" evidence="1">
    <location>
        <begin position="1"/>
        <end position="20"/>
    </location>
</feature>
<organism evidence="2 3">
    <name type="scientific">Porites lobata</name>
    <dbReference type="NCBI Taxonomy" id="104759"/>
    <lineage>
        <taxon>Eukaryota</taxon>
        <taxon>Metazoa</taxon>
        <taxon>Cnidaria</taxon>
        <taxon>Anthozoa</taxon>
        <taxon>Hexacorallia</taxon>
        <taxon>Scleractinia</taxon>
        <taxon>Fungiina</taxon>
        <taxon>Poritidae</taxon>
        <taxon>Porites</taxon>
    </lineage>
</organism>
<comment type="caution">
    <text evidence="2">The sequence shown here is derived from an EMBL/GenBank/DDBJ whole genome shotgun (WGS) entry which is preliminary data.</text>
</comment>
<protein>
    <submittedName>
        <fullName evidence="2">Uncharacterized protein</fullName>
    </submittedName>
</protein>
<evidence type="ECO:0000313" key="2">
    <source>
        <dbReference type="EMBL" id="CAH3187983.1"/>
    </source>
</evidence>
<evidence type="ECO:0000256" key="1">
    <source>
        <dbReference type="SAM" id="MobiDB-lite"/>
    </source>
</evidence>
<reference evidence="2 3" key="1">
    <citation type="submission" date="2022-05" db="EMBL/GenBank/DDBJ databases">
        <authorList>
            <consortium name="Genoscope - CEA"/>
            <person name="William W."/>
        </authorList>
    </citation>
    <scope>NUCLEOTIDE SEQUENCE [LARGE SCALE GENOMIC DNA]</scope>
</reference>